<protein>
    <recommendedName>
        <fullName evidence="4">Bacterial Ig domain-containing protein</fullName>
    </recommendedName>
</protein>
<evidence type="ECO:0000256" key="1">
    <source>
        <dbReference type="SAM" id="MobiDB-lite"/>
    </source>
</evidence>
<reference evidence="2 3" key="1">
    <citation type="journal article" date="2016" name="Nat. Commun.">
        <title>Thousands of microbial genomes shed light on interconnected biogeochemical processes in an aquifer system.</title>
        <authorList>
            <person name="Anantharaman K."/>
            <person name="Brown C.T."/>
            <person name="Hug L.A."/>
            <person name="Sharon I."/>
            <person name="Castelle C.J."/>
            <person name="Probst A.J."/>
            <person name="Thomas B.C."/>
            <person name="Singh A."/>
            <person name="Wilkins M.J."/>
            <person name="Karaoz U."/>
            <person name="Brodie E.L."/>
            <person name="Williams K.H."/>
            <person name="Hubbard S.S."/>
            <person name="Banfield J.F."/>
        </authorList>
    </citation>
    <scope>NUCLEOTIDE SEQUENCE [LARGE SCALE GENOMIC DNA]</scope>
</reference>
<dbReference type="EMBL" id="MEXH01000027">
    <property type="protein sequence ID" value="OGC91879.1"/>
    <property type="molecule type" value="Genomic_DNA"/>
</dbReference>
<evidence type="ECO:0000313" key="3">
    <source>
        <dbReference type="Proteomes" id="UP000178176"/>
    </source>
</evidence>
<dbReference type="Proteomes" id="UP000178176">
    <property type="component" value="Unassembled WGS sequence"/>
</dbReference>
<gene>
    <name evidence="2" type="ORF">A2876_03965</name>
</gene>
<dbReference type="Pfam" id="PF09136">
    <property type="entry name" value="Glucodextran_B"/>
    <property type="match status" value="1"/>
</dbReference>
<accession>A0A1F4YD36</accession>
<evidence type="ECO:0008006" key="4">
    <source>
        <dbReference type="Google" id="ProtNLM"/>
    </source>
</evidence>
<dbReference type="Gene3D" id="2.60.40.10">
    <property type="entry name" value="Immunoglobulins"/>
    <property type="match status" value="1"/>
</dbReference>
<evidence type="ECO:0000313" key="2">
    <source>
        <dbReference type="EMBL" id="OGC91879.1"/>
    </source>
</evidence>
<comment type="caution">
    <text evidence="2">The sequence shown here is derived from an EMBL/GenBank/DDBJ whole genome shotgun (WGS) entry which is preliminary data.</text>
</comment>
<dbReference type="InterPro" id="IPR013783">
    <property type="entry name" value="Ig-like_fold"/>
</dbReference>
<dbReference type="AlphaFoldDB" id="A0A1F4YD36"/>
<name>A0A1F4YD36_9BACT</name>
<sequence length="151" mass="15460">MKKEVLLAIAIGFTLGLVITFGIWTANKSLKNAAAPQATPAPTGSPLPTTAETLSPTPPSSSAISLTITSPEDESLLNKDSVTISGKSAPLAMISIISESREQIVTADASGNFTADIDLEGGYNIISITAFDASGNSASQTITLSYTTAKV</sequence>
<feature type="region of interest" description="Disordered" evidence="1">
    <location>
        <begin position="35"/>
        <end position="66"/>
    </location>
</feature>
<organism evidence="2 3">
    <name type="scientific">Candidatus Amesbacteria bacterium RIFCSPHIGHO2_01_FULL_48_32b</name>
    <dbReference type="NCBI Taxonomy" id="1797253"/>
    <lineage>
        <taxon>Bacteria</taxon>
        <taxon>Candidatus Amesiibacteriota</taxon>
    </lineage>
</organism>
<feature type="compositionally biased region" description="Polar residues" evidence="1">
    <location>
        <begin position="46"/>
        <end position="66"/>
    </location>
</feature>
<proteinExistence type="predicted"/>